<comment type="similarity">
    <text evidence="1">Belongs to the glycosyl hydrolase 13 family.</text>
</comment>
<reference evidence="3 4" key="1">
    <citation type="journal article" date="2008" name="Nat. Biotechnol.">
        <title>Genome sequencing and analysis of the filamentous fungus Penicillium chrysogenum.</title>
        <authorList>
            <person name="van den Berg M.A."/>
            <person name="Albang R."/>
            <person name="Albermann K."/>
            <person name="Badger J.H."/>
            <person name="Daran J.-M."/>
            <person name="Driessen A.J.M."/>
            <person name="Garcia-Estrada C."/>
            <person name="Fedorova N.D."/>
            <person name="Harris D.M."/>
            <person name="Heijne W.H.M."/>
            <person name="Joardar V.S."/>
            <person name="Kiel J.A.K.W."/>
            <person name="Kovalchuk A."/>
            <person name="Martin J.F."/>
            <person name="Nierman W.C."/>
            <person name="Nijland J.G."/>
            <person name="Pronk J.T."/>
            <person name="Roubos J.A."/>
            <person name="van der Klei I.J."/>
            <person name="van Peij N.N.M.E."/>
            <person name="Veenhuis M."/>
            <person name="von Doehren H."/>
            <person name="Wagner C."/>
            <person name="Wortman J.R."/>
            <person name="Bovenberg R.A.L."/>
        </authorList>
    </citation>
    <scope>NUCLEOTIDE SEQUENCE [LARGE SCALE GENOMIC DNA]</scope>
    <source>
        <strain evidence="4">ATCC 28089 / DSM 1075 / NRRL 1951 / Wisconsin 54-1255</strain>
    </source>
</reference>
<dbReference type="EMBL" id="AM920428">
    <property type="protein sequence ID" value="CAP91739.1"/>
    <property type="molecule type" value="Genomic_DNA"/>
</dbReference>
<dbReference type="BioCyc" id="PCHR:PC13G06700-MONOMER"/>
<evidence type="ECO:0000313" key="3">
    <source>
        <dbReference type="EMBL" id="CAP91739.1"/>
    </source>
</evidence>
<dbReference type="eggNOG" id="KOG0471">
    <property type="taxonomic scope" value="Eukaryota"/>
</dbReference>
<dbReference type="HOGENOM" id="CLU_052700_0_0_1"/>
<dbReference type="Gene3D" id="3.20.20.80">
    <property type="entry name" value="Glycosidases"/>
    <property type="match status" value="1"/>
</dbReference>
<feature type="domain" description="Glycosyl hydrolase family 13 catalytic" evidence="2">
    <location>
        <begin position="329"/>
        <end position="416"/>
    </location>
</feature>
<gene>
    <name evidence="3" type="ORF">Pc13g06700</name>
    <name evidence="3" type="ORF">PCH_Pc13g06700</name>
</gene>
<dbReference type="GO" id="GO:0033934">
    <property type="term" value="F:glucan 1,4-alpha-maltotriohydrolase activity"/>
    <property type="evidence" value="ECO:0007669"/>
    <property type="project" value="TreeGrafter"/>
</dbReference>
<organism evidence="3 4">
    <name type="scientific">Penicillium rubens (strain ATCC 28089 / DSM 1075 / NRRL 1951 / Wisconsin 54-1255)</name>
    <name type="common">Penicillium chrysogenum</name>
    <dbReference type="NCBI Taxonomy" id="500485"/>
    <lineage>
        <taxon>Eukaryota</taxon>
        <taxon>Fungi</taxon>
        <taxon>Dikarya</taxon>
        <taxon>Ascomycota</taxon>
        <taxon>Pezizomycotina</taxon>
        <taxon>Eurotiomycetes</taxon>
        <taxon>Eurotiomycetidae</taxon>
        <taxon>Eurotiales</taxon>
        <taxon>Aspergillaceae</taxon>
        <taxon>Penicillium</taxon>
        <taxon>Penicillium chrysogenum species complex</taxon>
    </lineage>
</organism>
<dbReference type="VEuPathDB" id="FungiDB:PCH_Pc13g06700"/>
<dbReference type="GO" id="GO:0004574">
    <property type="term" value="F:oligo-1,6-glucosidase activity"/>
    <property type="evidence" value="ECO:0007669"/>
    <property type="project" value="TreeGrafter"/>
</dbReference>
<dbReference type="STRING" id="500485.B6H3J1"/>
<dbReference type="SUPFAM" id="SSF51445">
    <property type="entry name" value="(Trans)glycosidases"/>
    <property type="match status" value="1"/>
</dbReference>
<evidence type="ECO:0000259" key="2">
    <source>
        <dbReference type="Pfam" id="PF00128"/>
    </source>
</evidence>
<evidence type="ECO:0000313" key="4">
    <source>
        <dbReference type="Proteomes" id="UP000000724"/>
    </source>
</evidence>
<accession>B6H3J1</accession>
<dbReference type="AlphaFoldDB" id="B6H3J1"/>
<dbReference type="OrthoDB" id="4298889at2759"/>
<dbReference type="GO" id="GO:0000025">
    <property type="term" value="P:maltose catabolic process"/>
    <property type="evidence" value="ECO:0007669"/>
    <property type="project" value="TreeGrafter"/>
</dbReference>
<sequence length="428" mass="48629">MTGYQTKPNKMVGTKKPPRMPQGFRLWYERLIHMIHHSESEVPAPVVAHIEQPFSHDLPHLNPSDMTLPQTEKVFNIKPADGYQSWQFPSVNVPLPAEFGLWLQKYDELTELSVFTEAKSRCRVDALIVAVYRSLSDQGLLQNPTGTRVTLALESPLAWGPVLHQNVPHTCIGTADYSLLFGEKDHMACHLVIIEAKRRGCFPDQGQILAYMAMVQTNRRSRGQSNWTVWGALTDGWVFHFYQLNMEGEWSVLQLQARREGWQAIANMFGSIVLHAQQACNSPLRLSLSSDQAPTSKKRKSAASTAPRIGSLQLAPMEEFMSEFEDVLDEKYIFMPWKLTKMKSIVEKWQSFIEGTDGWTTAFCENHDNGRSVSLFGPDAPEFREISAKMLALMMVTMTGTLFIYQGQEIGMINAPREWPIEEYKVQS</sequence>
<dbReference type="GO" id="GO:0005987">
    <property type="term" value="P:sucrose catabolic process"/>
    <property type="evidence" value="ECO:0007669"/>
    <property type="project" value="TreeGrafter"/>
</dbReference>
<proteinExistence type="inferred from homology"/>
<dbReference type="GO" id="GO:0004575">
    <property type="term" value="F:sucrose alpha-glucosidase activity"/>
    <property type="evidence" value="ECO:0007669"/>
    <property type="project" value="TreeGrafter"/>
</dbReference>
<dbReference type="PANTHER" id="PTHR10357">
    <property type="entry name" value="ALPHA-AMYLASE FAMILY MEMBER"/>
    <property type="match status" value="1"/>
</dbReference>
<keyword evidence="4" id="KW-1185">Reference proteome</keyword>
<dbReference type="InterPro" id="IPR017853">
    <property type="entry name" value="GH"/>
</dbReference>
<dbReference type="GO" id="GO:0004556">
    <property type="term" value="F:alpha-amylase activity"/>
    <property type="evidence" value="ECO:0007669"/>
    <property type="project" value="TreeGrafter"/>
</dbReference>
<name>B6H3J1_PENRW</name>
<dbReference type="PANTHER" id="PTHR10357:SF222">
    <property type="entry name" value="MALTASE MALT (AFU_ORTHOLOGUE AFUA_8G07070)"/>
    <property type="match status" value="1"/>
</dbReference>
<protein>
    <submittedName>
        <fullName evidence="3">Pc13g06700 protein</fullName>
    </submittedName>
</protein>
<dbReference type="InterPro" id="IPR006047">
    <property type="entry name" value="GH13_cat_dom"/>
</dbReference>
<evidence type="ECO:0000256" key="1">
    <source>
        <dbReference type="ARBA" id="ARBA00008061"/>
    </source>
</evidence>
<dbReference type="OMA" id="CIGTADY"/>
<dbReference type="Pfam" id="PF00128">
    <property type="entry name" value="Alpha-amylase"/>
    <property type="match status" value="1"/>
</dbReference>
<dbReference type="Proteomes" id="UP000000724">
    <property type="component" value="Contig Pc00c13"/>
</dbReference>